<proteinExistence type="predicted"/>
<keyword evidence="2" id="KW-1133">Transmembrane helix</keyword>
<keyword evidence="2" id="KW-0812">Transmembrane</keyword>
<feature type="transmembrane region" description="Helical" evidence="2">
    <location>
        <begin position="78"/>
        <end position="102"/>
    </location>
</feature>
<comment type="caution">
    <text evidence="3">The sequence shown here is derived from an EMBL/GenBank/DDBJ whole genome shotgun (WGS) entry which is preliminary data.</text>
</comment>
<dbReference type="InterPro" id="IPR018750">
    <property type="entry name" value="DUF2306_membrane"/>
</dbReference>
<feature type="transmembrane region" description="Helical" evidence="2">
    <location>
        <begin position="268"/>
        <end position="286"/>
    </location>
</feature>
<feature type="transmembrane region" description="Helical" evidence="2">
    <location>
        <begin position="114"/>
        <end position="132"/>
    </location>
</feature>
<sequence>MTVHTPNPNPNAFVRTARKVYNPAGFTKGYNFVLYFIFAGALLGFELAKLPILDINGYWKKTGPPGEYFWYSKKFYNIMLHLHLICIIPAGILVVFQFLPVIRYKVMMFHRINGYAIILLLLVANVGALGISRRAFGGALATQVAMGVLAILTTTSVILSYINIKRLQIDQHRAWMLRTWFYAGSIITLRLIQIAICGVISQTGEYFHYYTVMRCSKIVYTAGMEVASTYPACAANPDTGLAVVRANLSGATNILEAAAALEVAFSSAAWLALVIHAVGIEIYLNLTRAEGERLRRVSYKRQMERGLLPPGSAGLTADKLGDVEAWVPPVEADMTAISNEEDSNKAEDSSSDIARPHTALGWV</sequence>
<keyword evidence="2" id="KW-0472">Membrane</keyword>
<protein>
    <submittedName>
        <fullName evidence="3">Uncharacterized protein</fullName>
    </submittedName>
</protein>
<gene>
    <name evidence="3" type="ORF">LTR97_003500</name>
</gene>
<dbReference type="AlphaFoldDB" id="A0AAN7WE64"/>
<organism evidence="3 4">
    <name type="scientific">Elasticomyces elasticus</name>
    <dbReference type="NCBI Taxonomy" id="574655"/>
    <lineage>
        <taxon>Eukaryota</taxon>
        <taxon>Fungi</taxon>
        <taxon>Dikarya</taxon>
        <taxon>Ascomycota</taxon>
        <taxon>Pezizomycotina</taxon>
        <taxon>Dothideomycetes</taxon>
        <taxon>Dothideomycetidae</taxon>
        <taxon>Mycosphaerellales</taxon>
        <taxon>Teratosphaeriaceae</taxon>
        <taxon>Elasticomyces</taxon>
    </lineage>
</organism>
<evidence type="ECO:0000313" key="3">
    <source>
        <dbReference type="EMBL" id="KAK5702555.1"/>
    </source>
</evidence>
<feature type="transmembrane region" description="Helical" evidence="2">
    <location>
        <begin position="138"/>
        <end position="159"/>
    </location>
</feature>
<name>A0AAN7WE64_9PEZI</name>
<accession>A0AAN7WE64</accession>
<evidence type="ECO:0000256" key="1">
    <source>
        <dbReference type="SAM" id="MobiDB-lite"/>
    </source>
</evidence>
<feature type="transmembrane region" description="Helical" evidence="2">
    <location>
        <begin position="180"/>
        <end position="201"/>
    </location>
</feature>
<dbReference type="Proteomes" id="UP001310594">
    <property type="component" value="Unassembled WGS sequence"/>
</dbReference>
<reference evidence="3" key="1">
    <citation type="submission" date="2023-08" db="EMBL/GenBank/DDBJ databases">
        <title>Black Yeasts Isolated from many extreme environments.</title>
        <authorList>
            <person name="Coleine C."/>
            <person name="Stajich J.E."/>
            <person name="Selbmann L."/>
        </authorList>
    </citation>
    <scope>NUCLEOTIDE SEQUENCE</scope>
    <source>
        <strain evidence="3">CCFEE 5810</strain>
    </source>
</reference>
<dbReference type="Pfam" id="PF10067">
    <property type="entry name" value="DUF2306"/>
    <property type="match status" value="1"/>
</dbReference>
<feature type="region of interest" description="Disordered" evidence="1">
    <location>
        <begin position="338"/>
        <end position="363"/>
    </location>
</feature>
<evidence type="ECO:0000256" key="2">
    <source>
        <dbReference type="SAM" id="Phobius"/>
    </source>
</evidence>
<evidence type="ECO:0000313" key="4">
    <source>
        <dbReference type="Proteomes" id="UP001310594"/>
    </source>
</evidence>
<dbReference type="EMBL" id="JAVRQU010000005">
    <property type="protein sequence ID" value="KAK5702555.1"/>
    <property type="molecule type" value="Genomic_DNA"/>
</dbReference>